<organism evidence="1 2">
    <name type="scientific">Photorhabdus laumondii subsp. laumondii</name>
    <name type="common">Photorhabdus luminescens subsp. laumondii</name>
    <dbReference type="NCBI Taxonomy" id="141679"/>
    <lineage>
        <taxon>Bacteria</taxon>
        <taxon>Pseudomonadati</taxon>
        <taxon>Pseudomonadota</taxon>
        <taxon>Gammaproteobacteria</taxon>
        <taxon>Enterobacterales</taxon>
        <taxon>Morganellaceae</taxon>
        <taxon>Photorhabdus</taxon>
    </lineage>
</organism>
<name>A0A6L9JMM1_PHOLM</name>
<reference evidence="1 2" key="1">
    <citation type="submission" date="2019-12" db="EMBL/GenBank/DDBJ databases">
        <title>Engineering Photorhabdus to improve their lethality against agricultural pests.</title>
        <authorList>
            <person name="Machado R.A.R."/>
        </authorList>
    </citation>
    <scope>NUCLEOTIDE SEQUENCE [LARGE SCALE GENOMIC DNA]</scope>
    <source>
        <strain evidence="1 2">EN01</strain>
    </source>
</reference>
<dbReference type="NCBIfam" id="TIGR03655">
    <property type="entry name" value="anti_R_Lar"/>
    <property type="match status" value="1"/>
</dbReference>
<dbReference type="Proteomes" id="UP000479300">
    <property type="component" value="Unassembled WGS sequence"/>
</dbReference>
<dbReference type="RefSeq" id="WP_162107600.1">
    <property type="nucleotide sequence ID" value="NZ_CAWPHK010000023.1"/>
</dbReference>
<dbReference type="AlphaFoldDB" id="A0A6L9JMM1"/>
<gene>
    <name evidence="1" type="ORF">GPY51_10960</name>
</gene>
<comment type="caution">
    <text evidence="1">The sequence shown here is derived from an EMBL/GenBank/DDBJ whole genome shotgun (WGS) entry which is preliminary data.</text>
</comment>
<dbReference type="Pfam" id="PF14354">
    <property type="entry name" value="Lar_restr_allev"/>
    <property type="match status" value="1"/>
</dbReference>
<proteinExistence type="predicted"/>
<dbReference type="InterPro" id="IPR019908">
    <property type="entry name" value="Toxin_RalR"/>
</dbReference>
<evidence type="ECO:0000313" key="1">
    <source>
        <dbReference type="EMBL" id="NDL39274.1"/>
    </source>
</evidence>
<accession>A0A6L9JMM1</accession>
<dbReference type="EMBL" id="WSFA01000021">
    <property type="protein sequence ID" value="NDL39274.1"/>
    <property type="molecule type" value="Genomic_DNA"/>
</dbReference>
<sequence length="71" mass="8008">MKTEKLKPCPFCGSNDLCPDYDDRGSLDEYVCWINCGNCGVDGPLSKWENSYNEAESAAIQAWNKRVNVEE</sequence>
<protein>
    <submittedName>
        <fullName evidence="1">Restriction alleviation protein, Lar family</fullName>
    </submittedName>
</protein>
<evidence type="ECO:0000313" key="2">
    <source>
        <dbReference type="Proteomes" id="UP000479300"/>
    </source>
</evidence>